<comment type="caution">
    <text evidence="1">The sequence shown here is derived from an EMBL/GenBank/DDBJ whole genome shotgun (WGS) entry which is preliminary data.</text>
</comment>
<dbReference type="EMBL" id="LAZR01051900">
    <property type="protein sequence ID" value="KKK84156.1"/>
    <property type="molecule type" value="Genomic_DNA"/>
</dbReference>
<proteinExistence type="predicted"/>
<organism evidence="1">
    <name type="scientific">marine sediment metagenome</name>
    <dbReference type="NCBI Taxonomy" id="412755"/>
    <lineage>
        <taxon>unclassified sequences</taxon>
        <taxon>metagenomes</taxon>
        <taxon>ecological metagenomes</taxon>
    </lineage>
</organism>
<sequence length="64" mass="7550">MEEPEIMIRKNAWRDFTPGQVFDCVEKGLFILQTCVPEEDGEGNRLTLHRMDPNLEIVWRVMQS</sequence>
<reference evidence="1" key="1">
    <citation type="journal article" date="2015" name="Nature">
        <title>Complex archaea that bridge the gap between prokaryotes and eukaryotes.</title>
        <authorList>
            <person name="Spang A."/>
            <person name="Saw J.H."/>
            <person name="Jorgensen S.L."/>
            <person name="Zaremba-Niedzwiedzka K."/>
            <person name="Martijn J."/>
            <person name="Lind A.E."/>
            <person name="van Eijk R."/>
            <person name="Schleper C."/>
            <person name="Guy L."/>
            <person name="Ettema T.J."/>
        </authorList>
    </citation>
    <scope>NUCLEOTIDE SEQUENCE</scope>
</reference>
<name>A0A0F9BID5_9ZZZZ</name>
<accession>A0A0F9BID5</accession>
<dbReference type="AlphaFoldDB" id="A0A0F9BID5"/>
<evidence type="ECO:0000313" key="1">
    <source>
        <dbReference type="EMBL" id="KKK84156.1"/>
    </source>
</evidence>
<protein>
    <submittedName>
        <fullName evidence="1">Uncharacterized protein</fullName>
    </submittedName>
</protein>
<gene>
    <name evidence="1" type="ORF">LCGC14_2786210</name>
</gene>